<dbReference type="AlphaFoldDB" id="A0A917NY67"/>
<protein>
    <submittedName>
        <fullName evidence="1">Uncharacterized protein</fullName>
    </submittedName>
</protein>
<dbReference type="Proteomes" id="UP000661507">
    <property type="component" value="Unassembled WGS sequence"/>
</dbReference>
<proteinExistence type="predicted"/>
<keyword evidence="2" id="KW-1185">Reference proteome</keyword>
<evidence type="ECO:0000313" key="1">
    <source>
        <dbReference type="EMBL" id="GGJ40808.1"/>
    </source>
</evidence>
<evidence type="ECO:0000313" key="2">
    <source>
        <dbReference type="Proteomes" id="UP000661507"/>
    </source>
</evidence>
<reference evidence="1" key="2">
    <citation type="submission" date="2020-09" db="EMBL/GenBank/DDBJ databases">
        <authorList>
            <person name="Sun Q."/>
            <person name="Zhou Y."/>
        </authorList>
    </citation>
    <scope>NUCLEOTIDE SEQUENCE</scope>
    <source>
        <strain evidence="1">CGMCC 1.3617</strain>
    </source>
</reference>
<name>A0A917NY67_9PROT</name>
<dbReference type="RefSeq" id="WP_188973004.1">
    <property type="nucleotide sequence ID" value="NZ_BMKW01000019.1"/>
</dbReference>
<gene>
    <name evidence="1" type="ORF">GCM10011320_55580</name>
</gene>
<comment type="caution">
    <text evidence="1">The sequence shown here is derived from an EMBL/GenBank/DDBJ whole genome shotgun (WGS) entry which is preliminary data.</text>
</comment>
<dbReference type="EMBL" id="BMKW01000019">
    <property type="protein sequence ID" value="GGJ40808.1"/>
    <property type="molecule type" value="Genomic_DNA"/>
</dbReference>
<reference evidence="1" key="1">
    <citation type="journal article" date="2014" name="Int. J. Syst. Evol. Microbiol.">
        <title>Complete genome sequence of Corynebacterium casei LMG S-19264T (=DSM 44701T), isolated from a smear-ripened cheese.</title>
        <authorList>
            <consortium name="US DOE Joint Genome Institute (JGI-PGF)"/>
            <person name="Walter F."/>
            <person name="Albersmeier A."/>
            <person name="Kalinowski J."/>
            <person name="Ruckert C."/>
        </authorList>
    </citation>
    <scope>NUCLEOTIDE SEQUENCE</scope>
    <source>
        <strain evidence="1">CGMCC 1.3617</strain>
    </source>
</reference>
<organism evidence="1 2">
    <name type="scientific">Neoroseomonas lacus</name>
    <dbReference type="NCBI Taxonomy" id="287609"/>
    <lineage>
        <taxon>Bacteria</taxon>
        <taxon>Pseudomonadati</taxon>
        <taxon>Pseudomonadota</taxon>
        <taxon>Alphaproteobacteria</taxon>
        <taxon>Acetobacterales</taxon>
        <taxon>Acetobacteraceae</taxon>
        <taxon>Neoroseomonas</taxon>
    </lineage>
</organism>
<accession>A0A917NY67</accession>
<sequence>MATLKQFVRRVPIALLQQHVEQTCLMLPPEFEWQDDGGASAKRFFAIVDEYDGVPAERFRLDIDRVAAMADEVGDGALYTTSSDPSALHLQPSTAARAYYSFLNNPSDFRRAEEARFADERRRGRNWDGFVSDRNLTVHRDATNLEAFQQSASELIGTGQVEVEISDRGRRRHDMADAVLVQATMYVEDRPNELRSFRDGRIAFTTHRPVHEAAITYEPETGAIEVVARTGIHRATLANLFAEHLMETQQPGGRVAIRQYRLEHLRRPHRFDTQPRHHIEDVRVKSMCLMPLAAQNERLTLELMRKAPGTIWDLAERRLYGGASRLADYLITRITLIVRFRPRLGTGRARVLPITVTAGTGCNIKDCTAEERLIGEYYMRAWGTLEDV</sequence>